<evidence type="ECO:0000313" key="13">
    <source>
        <dbReference type="Proteomes" id="UP001469553"/>
    </source>
</evidence>
<accession>A0ABV0YP95</accession>
<evidence type="ECO:0000256" key="5">
    <source>
        <dbReference type="ARBA" id="ARBA00023128"/>
    </source>
</evidence>
<reference evidence="12 13" key="1">
    <citation type="submission" date="2021-06" db="EMBL/GenBank/DDBJ databases">
        <authorList>
            <person name="Palmer J.M."/>
        </authorList>
    </citation>
    <scope>NUCLEOTIDE SEQUENCE [LARGE SCALE GENOMIC DNA]</scope>
    <source>
        <strain evidence="12 13">AS_MEX2019</strain>
        <tissue evidence="12">Muscle</tissue>
    </source>
</reference>
<evidence type="ECO:0000256" key="4">
    <source>
        <dbReference type="ARBA" id="ARBA00022980"/>
    </source>
</evidence>
<evidence type="ECO:0000256" key="9">
    <source>
        <dbReference type="SAM" id="MobiDB-lite"/>
    </source>
</evidence>
<evidence type="ECO:0000259" key="11">
    <source>
        <dbReference type="Pfam" id="PF22935"/>
    </source>
</evidence>
<evidence type="ECO:0000256" key="6">
    <source>
        <dbReference type="ARBA" id="ARBA00023274"/>
    </source>
</evidence>
<proteinExistence type="inferred from homology"/>
<comment type="caution">
    <text evidence="12">The sequence shown here is derived from an EMBL/GenBank/DDBJ whole genome shotgun (WGS) entry which is preliminary data.</text>
</comment>
<keyword evidence="5" id="KW-0496">Mitochondrion</keyword>
<evidence type="ECO:0000313" key="12">
    <source>
        <dbReference type="EMBL" id="MEQ2295220.1"/>
    </source>
</evidence>
<keyword evidence="13" id="KW-1185">Reference proteome</keyword>
<evidence type="ECO:0000256" key="2">
    <source>
        <dbReference type="ARBA" id="ARBA00022884"/>
    </source>
</evidence>
<sequence>MAAGYMLNRSVLTFRLQCQLVSRSPSLTQVREKKRWMKAYTHLMAKKLKLEGPPPPKPRWQHPNWDYHSEAEQERRKQLGVDSETTALALKDNLQLSEKGAGLTNSFLTDWCRASFPSLPHEGVECIVGHLTSPSVVTYVARNLAIEDLTMSAEFPVPDEVLNSTFMAVIGALEESSGAERAAFFLRDFLLTQLIGKDLFDMWTVVNPMGLLVEELTKRNLPLPEPRLIRSAGASTVLPLYFVGLYSDTKLLAQGPGETLVGAEEEAARVALRKLYGYTENRRPFDFSPQQQRQQTLLQSVSQ</sequence>
<dbReference type="SUPFAM" id="SSF54768">
    <property type="entry name" value="dsRNA-binding domain-like"/>
    <property type="match status" value="1"/>
</dbReference>
<keyword evidence="3" id="KW-0809">Transit peptide</keyword>
<evidence type="ECO:0000256" key="7">
    <source>
        <dbReference type="ARBA" id="ARBA00024034"/>
    </source>
</evidence>
<feature type="domain" description="Large ribosomal subunit protein mL44 endonuclease" evidence="11">
    <location>
        <begin position="68"/>
        <end position="173"/>
    </location>
</feature>
<dbReference type="InterPro" id="IPR036389">
    <property type="entry name" value="RNase_III_sf"/>
</dbReference>
<dbReference type="CDD" id="cd19874">
    <property type="entry name" value="DSRM_MRPL44"/>
    <property type="match status" value="1"/>
</dbReference>
<protein>
    <recommendedName>
        <fullName evidence="8">Large ribosomal subunit protein mL44</fullName>
    </recommendedName>
</protein>
<dbReference type="SUPFAM" id="SSF69065">
    <property type="entry name" value="RNase III domain-like"/>
    <property type="match status" value="1"/>
</dbReference>
<dbReference type="EMBL" id="JAHRIP010038339">
    <property type="protein sequence ID" value="MEQ2295220.1"/>
    <property type="molecule type" value="Genomic_DNA"/>
</dbReference>
<comment type="similarity">
    <text evidence="7">Belongs to the ribonuclease III family. Mitochondrion-specific ribosomal protein mL44 subfamily.</text>
</comment>
<keyword evidence="2" id="KW-0694">RNA-binding</keyword>
<dbReference type="Proteomes" id="UP001469553">
    <property type="component" value="Unassembled WGS sequence"/>
</dbReference>
<dbReference type="Gene3D" id="3.30.160.20">
    <property type="match status" value="1"/>
</dbReference>
<feature type="domain" description="Large ribosomal subunit protein mL44 dsRNA binding" evidence="10">
    <location>
        <begin position="203"/>
        <end position="293"/>
    </location>
</feature>
<name>A0ABV0YP95_9TELE</name>
<dbReference type="Pfam" id="PF22892">
    <property type="entry name" value="DSRM_MRPL44"/>
    <property type="match status" value="1"/>
</dbReference>
<gene>
    <name evidence="12" type="ORF">AMECASPLE_011777</name>
</gene>
<evidence type="ECO:0000256" key="8">
    <source>
        <dbReference type="ARBA" id="ARBA00035187"/>
    </source>
</evidence>
<comment type="subcellular location">
    <subcellularLocation>
        <location evidence="1">Mitochondrion</location>
    </subcellularLocation>
</comment>
<evidence type="ECO:0000259" key="10">
    <source>
        <dbReference type="Pfam" id="PF22892"/>
    </source>
</evidence>
<keyword evidence="4" id="KW-0689">Ribosomal protein</keyword>
<organism evidence="12 13">
    <name type="scientific">Ameca splendens</name>
    <dbReference type="NCBI Taxonomy" id="208324"/>
    <lineage>
        <taxon>Eukaryota</taxon>
        <taxon>Metazoa</taxon>
        <taxon>Chordata</taxon>
        <taxon>Craniata</taxon>
        <taxon>Vertebrata</taxon>
        <taxon>Euteleostomi</taxon>
        <taxon>Actinopterygii</taxon>
        <taxon>Neopterygii</taxon>
        <taxon>Teleostei</taxon>
        <taxon>Neoteleostei</taxon>
        <taxon>Acanthomorphata</taxon>
        <taxon>Ovalentaria</taxon>
        <taxon>Atherinomorphae</taxon>
        <taxon>Cyprinodontiformes</taxon>
        <taxon>Goodeidae</taxon>
        <taxon>Ameca</taxon>
    </lineage>
</organism>
<dbReference type="Gene3D" id="1.10.1520.10">
    <property type="entry name" value="Ribonuclease III domain"/>
    <property type="match status" value="1"/>
</dbReference>
<dbReference type="PANTHER" id="PTHR11207:SF5">
    <property type="entry name" value="LARGE RIBOSOMAL SUBUNIT PROTEIN ML44"/>
    <property type="match status" value="1"/>
</dbReference>
<dbReference type="InterPro" id="IPR055189">
    <property type="entry name" value="RM44_endonuclase"/>
</dbReference>
<feature type="compositionally biased region" description="Low complexity" evidence="9">
    <location>
        <begin position="290"/>
        <end position="303"/>
    </location>
</feature>
<keyword evidence="6" id="KW-0687">Ribonucleoprotein</keyword>
<evidence type="ECO:0000256" key="3">
    <source>
        <dbReference type="ARBA" id="ARBA00022946"/>
    </source>
</evidence>
<dbReference type="PANTHER" id="PTHR11207">
    <property type="entry name" value="RIBONUCLEASE III"/>
    <property type="match status" value="1"/>
</dbReference>
<dbReference type="Pfam" id="PF22935">
    <property type="entry name" value="RM44_endonuclase"/>
    <property type="match status" value="1"/>
</dbReference>
<dbReference type="InterPro" id="IPR044444">
    <property type="entry name" value="Ribosomal_mL44_DSRM_metazoa"/>
</dbReference>
<evidence type="ECO:0000256" key="1">
    <source>
        <dbReference type="ARBA" id="ARBA00004173"/>
    </source>
</evidence>
<feature type="region of interest" description="Disordered" evidence="9">
    <location>
        <begin position="283"/>
        <end position="303"/>
    </location>
</feature>